<dbReference type="Gene3D" id="1.10.287.130">
    <property type="match status" value="1"/>
</dbReference>
<evidence type="ECO:0000313" key="13">
    <source>
        <dbReference type="Proteomes" id="UP000540989"/>
    </source>
</evidence>
<evidence type="ECO:0000256" key="2">
    <source>
        <dbReference type="ARBA" id="ARBA00004370"/>
    </source>
</evidence>
<dbReference type="Proteomes" id="UP000540989">
    <property type="component" value="Unassembled WGS sequence"/>
</dbReference>
<evidence type="ECO:0000256" key="8">
    <source>
        <dbReference type="ARBA" id="ARBA00022989"/>
    </source>
</evidence>
<dbReference type="SUPFAM" id="SSF47384">
    <property type="entry name" value="Homodimeric domain of signal transducing histidine kinase"/>
    <property type="match status" value="1"/>
</dbReference>
<dbReference type="PANTHER" id="PTHR45436:SF5">
    <property type="entry name" value="SENSOR HISTIDINE KINASE TRCS"/>
    <property type="match status" value="1"/>
</dbReference>
<dbReference type="InterPro" id="IPR050428">
    <property type="entry name" value="TCS_sensor_his_kinase"/>
</dbReference>
<dbReference type="SMART" id="SM00387">
    <property type="entry name" value="HATPase_c"/>
    <property type="match status" value="1"/>
</dbReference>
<keyword evidence="8 10" id="KW-1133">Transmembrane helix</keyword>
<dbReference type="InterPro" id="IPR005467">
    <property type="entry name" value="His_kinase_dom"/>
</dbReference>
<evidence type="ECO:0000256" key="7">
    <source>
        <dbReference type="ARBA" id="ARBA00022777"/>
    </source>
</evidence>
<dbReference type="PRINTS" id="PR00344">
    <property type="entry name" value="BCTRLSENSOR"/>
</dbReference>
<evidence type="ECO:0000256" key="9">
    <source>
        <dbReference type="ARBA" id="ARBA00023136"/>
    </source>
</evidence>
<reference evidence="12 13" key="1">
    <citation type="submission" date="2020-08" db="EMBL/GenBank/DDBJ databases">
        <title>Genomic Encyclopedia of Type Strains, Phase IV (KMG-V): Genome sequencing to study the core and pangenomes of soil and plant-associated prokaryotes.</title>
        <authorList>
            <person name="Whitman W."/>
        </authorList>
    </citation>
    <scope>NUCLEOTIDE SEQUENCE [LARGE SCALE GENOMIC DNA]</scope>
    <source>
        <strain evidence="12 13">M8UP14</strain>
    </source>
</reference>
<dbReference type="FunFam" id="3.30.565.10:FF:000006">
    <property type="entry name" value="Sensor histidine kinase WalK"/>
    <property type="match status" value="1"/>
</dbReference>
<keyword evidence="9 10" id="KW-0472">Membrane</keyword>
<dbReference type="InterPro" id="IPR004358">
    <property type="entry name" value="Sig_transdc_His_kin-like_C"/>
</dbReference>
<evidence type="ECO:0000256" key="4">
    <source>
        <dbReference type="ARBA" id="ARBA00022553"/>
    </source>
</evidence>
<protein>
    <recommendedName>
        <fullName evidence="3">histidine kinase</fullName>
        <ecNumber evidence="3">2.7.13.3</ecNumber>
    </recommendedName>
</protein>
<dbReference type="GO" id="GO:0005886">
    <property type="term" value="C:plasma membrane"/>
    <property type="evidence" value="ECO:0007669"/>
    <property type="project" value="TreeGrafter"/>
</dbReference>
<dbReference type="PROSITE" id="PS50109">
    <property type="entry name" value="HIS_KIN"/>
    <property type="match status" value="1"/>
</dbReference>
<feature type="transmembrane region" description="Helical" evidence="10">
    <location>
        <begin position="163"/>
        <end position="182"/>
    </location>
</feature>
<dbReference type="EMBL" id="JACHIP010000001">
    <property type="protein sequence ID" value="MBB5056326.1"/>
    <property type="molecule type" value="Genomic_DNA"/>
</dbReference>
<dbReference type="SMART" id="SM00388">
    <property type="entry name" value="HisKA"/>
    <property type="match status" value="1"/>
</dbReference>
<evidence type="ECO:0000256" key="3">
    <source>
        <dbReference type="ARBA" id="ARBA00012438"/>
    </source>
</evidence>
<accession>A0A7W8E2F9</accession>
<dbReference type="PANTHER" id="PTHR45436">
    <property type="entry name" value="SENSOR HISTIDINE KINASE YKOH"/>
    <property type="match status" value="1"/>
</dbReference>
<evidence type="ECO:0000256" key="5">
    <source>
        <dbReference type="ARBA" id="ARBA00022679"/>
    </source>
</evidence>
<evidence type="ECO:0000256" key="10">
    <source>
        <dbReference type="SAM" id="Phobius"/>
    </source>
</evidence>
<sequence length="469" mass="51596">MKTFSLTRRLIAVVLLVQVATTVVLIAGAGVYDTISQFRAFDVMLRGRADSMLGAVQDAEDAQDNVMLDGTQTMVPGRDIYSVRDEFGKILGHSENWTDSEAAFADGREFRSIHVDDREFRLIRVSGLRMVDPGDKGGGIPRHVVILYGLRTHPVWERIGNAMLFYSVLGVALLAISGYLMLRLMRRGLRPLRELALQASKVSVDAWRFEPPEHVLEVEELSPLVVALRTALGGLERSFEQQRQFVGDAAHELKTSVAVIKSSLQVMTLRERSASEYLAGIERAEVDCERMEQLVASMLFLAGLEANTEHEVPSMEVDLRDVVLEVVELLRTAAELSEVGVIVSADSAAWVAGEREQLRILCSNLLQNAIQHSAPGEEVKVSLSLLDGRAHVRIEDEGEGIPPEALPHVFERFYRADRSRSRRTGGTGLGLAIAKAIVESGRGEITIESRVDEGTCVEFSLPRLVGSGA</sequence>
<evidence type="ECO:0000256" key="6">
    <source>
        <dbReference type="ARBA" id="ARBA00022692"/>
    </source>
</evidence>
<keyword evidence="7 12" id="KW-0418">Kinase</keyword>
<evidence type="ECO:0000313" key="12">
    <source>
        <dbReference type="EMBL" id="MBB5056326.1"/>
    </source>
</evidence>
<dbReference type="RefSeq" id="WP_184213982.1">
    <property type="nucleotide sequence ID" value="NZ_JACHIP010000001.1"/>
</dbReference>
<comment type="subcellular location">
    <subcellularLocation>
        <location evidence="2">Membrane</location>
    </subcellularLocation>
</comment>
<proteinExistence type="predicted"/>
<dbReference type="SUPFAM" id="SSF55874">
    <property type="entry name" value="ATPase domain of HSP90 chaperone/DNA topoisomerase II/histidine kinase"/>
    <property type="match status" value="1"/>
</dbReference>
<dbReference type="InterPro" id="IPR003594">
    <property type="entry name" value="HATPase_dom"/>
</dbReference>
<evidence type="ECO:0000259" key="11">
    <source>
        <dbReference type="PROSITE" id="PS50109"/>
    </source>
</evidence>
<dbReference type="GO" id="GO:0000155">
    <property type="term" value="F:phosphorelay sensor kinase activity"/>
    <property type="evidence" value="ECO:0007669"/>
    <property type="project" value="InterPro"/>
</dbReference>
<keyword evidence="6 10" id="KW-0812">Transmembrane</keyword>
<dbReference type="CDD" id="cd00075">
    <property type="entry name" value="HATPase"/>
    <property type="match status" value="1"/>
</dbReference>
<keyword evidence="5" id="KW-0808">Transferase</keyword>
<comment type="caution">
    <text evidence="12">The sequence shown here is derived from an EMBL/GenBank/DDBJ whole genome shotgun (WGS) entry which is preliminary data.</text>
</comment>
<dbReference type="Pfam" id="PF00512">
    <property type="entry name" value="HisKA"/>
    <property type="match status" value="1"/>
</dbReference>
<organism evidence="12 13">
    <name type="scientific">Granulicella aggregans</name>
    <dbReference type="NCBI Taxonomy" id="474949"/>
    <lineage>
        <taxon>Bacteria</taxon>
        <taxon>Pseudomonadati</taxon>
        <taxon>Acidobacteriota</taxon>
        <taxon>Terriglobia</taxon>
        <taxon>Terriglobales</taxon>
        <taxon>Acidobacteriaceae</taxon>
        <taxon>Granulicella</taxon>
    </lineage>
</organism>
<dbReference type="CDD" id="cd00082">
    <property type="entry name" value="HisKA"/>
    <property type="match status" value="1"/>
</dbReference>
<evidence type="ECO:0000256" key="1">
    <source>
        <dbReference type="ARBA" id="ARBA00000085"/>
    </source>
</evidence>
<gene>
    <name evidence="12" type="ORF">HDF16_000995</name>
</gene>
<feature type="domain" description="Histidine kinase" evidence="11">
    <location>
        <begin position="248"/>
        <end position="465"/>
    </location>
</feature>
<dbReference type="Pfam" id="PF02518">
    <property type="entry name" value="HATPase_c"/>
    <property type="match status" value="1"/>
</dbReference>
<keyword evidence="13" id="KW-1185">Reference proteome</keyword>
<dbReference type="EC" id="2.7.13.3" evidence="3"/>
<dbReference type="AlphaFoldDB" id="A0A7W8E2F9"/>
<dbReference type="InterPro" id="IPR003661">
    <property type="entry name" value="HisK_dim/P_dom"/>
</dbReference>
<keyword evidence="4" id="KW-0597">Phosphoprotein</keyword>
<name>A0A7W8E2F9_9BACT</name>
<dbReference type="InterPro" id="IPR036097">
    <property type="entry name" value="HisK_dim/P_sf"/>
</dbReference>
<dbReference type="InterPro" id="IPR036890">
    <property type="entry name" value="HATPase_C_sf"/>
</dbReference>
<dbReference type="Gene3D" id="3.30.565.10">
    <property type="entry name" value="Histidine kinase-like ATPase, C-terminal domain"/>
    <property type="match status" value="1"/>
</dbReference>
<comment type="catalytic activity">
    <reaction evidence="1">
        <text>ATP + protein L-histidine = ADP + protein N-phospho-L-histidine.</text>
        <dbReference type="EC" id="2.7.13.3"/>
    </reaction>
</comment>